<dbReference type="InterPro" id="IPR035906">
    <property type="entry name" value="MetI-like_sf"/>
</dbReference>
<dbReference type="CDD" id="cd06261">
    <property type="entry name" value="TM_PBP2"/>
    <property type="match status" value="1"/>
</dbReference>
<keyword evidence="5 7" id="KW-1133">Transmembrane helix</keyword>
<dbReference type="RefSeq" id="WP_344046964.1">
    <property type="nucleotide sequence ID" value="NZ_BAAAPB010000004.1"/>
</dbReference>
<feature type="transmembrane region" description="Helical" evidence="7">
    <location>
        <begin position="136"/>
        <end position="155"/>
    </location>
</feature>
<dbReference type="Proteomes" id="UP001500571">
    <property type="component" value="Unassembled WGS sequence"/>
</dbReference>
<reference evidence="10 11" key="1">
    <citation type="journal article" date="2019" name="Int. J. Syst. Evol. Microbiol.">
        <title>The Global Catalogue of Microorganisms (GCM) 10K type strain sequencing project: providing services to taxonomists for standard genome sequencing and annotation.</title>
        <authorList>
            <consortium name="The Broad Institute Genomics Platform"/>
            <consortium name="The Broad Institute Genome Sequencing Center for Infectious Disease"/>
            <person name="Wu L."/>
            <person name="Ma J."/>
        </authorList>
    </citation>
    <scope>NUCLEOTIDE SEQUENCE [LARGE SCALE GENOMIC DNA]</scope>
    <source>
        <strain evidence="10 11">JCM 15309</strain>
    </source>
</reference>
<evidence type="ECO:0000256" key="5">
    <source>
        <dbReference type="ARBA" id="ARBA00022989"/>
    </source>
</evidence>
<evidence type="ECO:0000256" key="1">
    <source>
        <dbReference type="ARBA" id="ARBA00004651"/>
    </source>
</evidence>
<comment type="similarity">
    <text evidence="7">Belongs to the binding-protein-dependent transport system permease family.</text>
</comment>
<keyword evidence="2 7" id="KW-0813">Transport</keyword>
<name>A0ABN2RKZ3_9ACTN</name>
<gene>
    <name evidence="10" type="ORF">GCM10009798_34580</name>
</gene>
<keyword evidence="3" id="KW-1003">Cell membrane</keyword>
<comment type="caution">
    <text evidence="10">The sequence shown here is derived from an EMBL/GenBank/DDBJ whole genome shotgun (WGS) entry which is preliminary data.</text>
</comment>
<keyword evidence="11" id="KW-1185">Reference proteome</keyword>
<feature type="transmembrane region" description="Helical" evidence="7">
    <location>
        <begin position="209"/>
        <end position="231"/>
    </location>
</feature>
<feature type="transmembrane region" description="Helical" evidence="7">
    <location>
        <begin position="37"/>
        <end position="56"/>
    </location>
</feature>
<feature type="domain" description="ABC transmembrane type-1" evidence="9">
    <location>
        <begin position="99"/>
        <end position="288"/>
    </location>
</feature>
<dbReference type="EMBL" id="BAAAPB010000004">
    <property type="protein sequence ID" value="GAA1970892.1"/>
    <property type="molecule type" value="Genomic_DNA"/>
</dbReference>
<feature type="compositionally biased region" description="Basic residues" evidence="8">
    <location>
        <begin position="17"/>
        <end position="26"/>
    </location>
</feature>
<evidence type="ECO:0000256" key="3">
    <source>
        <dbReference type="ARBA" id="ARBA00022475"/>
    </source>
</evidence>
<comment type="subcellular location">
    <subcellularLocation>
        <location evidence="1 7">Cell membrane</location>
        <topology evidence="1 7">Multi-pass membrane protein</topology>
    </subcellularLocation>
</comment>
<organism evidence="10 11">
    <name type="scientific">Nocardioides panacihumi</name>
    <dbReference type="NCBI Taxonomy" id="400774"/>
    <lineage>
        <taxon>Bacteria</taxon>
        <taxon>Bacillati</taxon>
        <taxon>Actinomycetota</taxon>
        <taxon>Actinomycetes</taxon>
        <taxon>Propionibacteriales</taxon>
        <taxon>Nocardioidaceae</taxon>
        <taxon>Nocardioides</taxon>
    </lineage>
</organism>
<dbReference type="Pfam" id="PF00528">
    <property type="entry name" value="BPD_transp_1"/>
    <property type="match status" value="1"/>
</dbReference>
<evidence type="ECO:0000256" key="8">
    <source>
        <dbReference type="SAM" id="MobiDB-lite"/>
    </source>
</evidence>
<dbReference type="PANTHER" id="PTHR43744">
    <property type="entry name" value="ABC TRANSPORTER PERMEASE PROTEIN MG189-RELATED-RELATED"/>
    <property type="match status" value="1"/>
</dbReference>
<sequence length="303" mass="32676">MSDTVVRQAPQAPATSSKHRSVASPARARRRVRLSSIGAHALLVLAALWLAGPFVWQVLTSLKSLTEATSVPPTWLPQNPQWGNYGTSLHGGVPLTAMLVNSVLSTVLRTIGQVLFCAMAAYAFARLRFPGRNVLFALYLSVLMVPAQLLLAPQYDLMLHFGLLNTLPALILPGMFGVFGTFLLRQFFAGLPADLEEAARLDGASTGRIFWSIMLPLARPGLVALGLLTIIQSWNDLLWPLVVNTDPAKMTLPVGLAYLQSLFPTNYPVLMAGSLVAVLPLIIVFVGMQRRVLEGIALSGAKG</sequence>
<dbReference type="Gene3D" id="1.10.3720.10">
    <property type="entry name" value="MetI-like"/>
    <property type="match status" value="1"/>
</dbReference>
<dbReference type="SUPFAM" id="SSF161098">
    <property type="entry name" value="MetI-like"/>
    <property type="match status" value="1"/>
</dbReference>
<evidence type="ECO:0000313" key="11">
    <source>
        <dbReference type="Proteomes" id="UP001500571"/>
    </source>
</evidence>
<feature type="transmembrane region" description="Helical" evidence="7">
    <location>
        <begin position="267"/>
        <end position="288"/>
    </location>
</feature>
<evidence type="ECO:0000256" key="7">
    <source>
        <dbReference type="RuleBase" id="RU363032"/>
    </source>
</evidence>
<evidence type="ECO:0000313" key="10">
    <source>
        <dbReference type="EMBL" id="GAA1970892.1"/>
    </source>
</evidence>
<feature type="transmembrane region" description="Helical" evidence="7">
    <location>
        <begin position="167"/>
        <end position="188"/>
    </location>
</feature>
<evidence type="ECO:0000256" key="2">
    <source>
        <dbReference type="ARBA" id="ARBA00022448"/>
    </source>
</evidence>
<evidence type="ECO:0000259" key="9">
    <source>
        <dbReference type="PROSITE" id="PS50928"/>
    </source>
</evidence>
<keyword evidence="4 7" id="KW-0812">Transmembrane</keyword>
<keyword evidence="6 7" id="KW-0472">Membrane</keyword>
<proteinExistence type="inferred from homology"/>
<accession>A0ABN2RKZ3</accession>
<protein>
    <submittedName>
        <fullName evidence="10">Carbohydrate ABC transporter permease</fullName>
    </submittedName>
</protein>
<dbReference type="PANTHER" id="PTHR43744:SF12">
    <property type="entry name" value="ABC TRANSPORTER PERMEASE PROTEIN MG189-RELATED"/>
    <property type="match status" value="1"/>
</dbReference>
<feature type="region of interest" description="Disordered" evidence="8">
    <location>
        <begin position="1"/>
        <end position="26"/>
    </location>
</feature>
<dbReference type="PROSITE" id="PS50928">
    <property type="entry name" value="ABC_TM1"/>
    <property type="match status" value="1"/>
</dbReference>
<evidence type="ECO:0000256" key="6">
    <source>
        <dbReference type="ARBA" id="ARBA00023136"/>
    </source>
</evidence>
<dbReference type="InterPro" id="IPR000515">
    <property type="entry name" value="MetI-like"/>
</dbReference>
<evidence type="ECO:0000256" key="4">
    <source>
        <dbReference type="ARBA" id="ARBA00022692"/>
    </source>
</evidence>